<reference evidence="4 5" key="1">
    <citation type="submission" date="2018-07" db="EMBL/GenBank/DDBJ databases">
        <title>Genomic Encyclopedia of Type Strains, Phase IV (KMG-IV): sequencing the most valuable type-strain genomes for metagenomic binning, comparative biology and taxonomic classification.</title>
        <authorList>
            <person name="Goeker M."/>
        </authorList>
    </citation>
    <scope>NUCLEOTIDE SEQUENCE [LARGE SCALE GENOMIC DNA]</scope>
    <source>
        <strain evidence="4 5">DSM 27696</strain>
    </source>
</reference>
<dbReference type="PANTHER" id="PTHR20953">
    <property type="entry name" value="KINASE-RELATED"/>
    <property type="match status" value="1"/>
</dbReference>
<accession>A0A368XCH0</accession>
<dbReference type="InterPro" id="IPR003593">
    <property type="entry name" value="AAA+_ATPase"/>
</dbReference>
<organism evidence="4 5">
    <name type="scientific">Saliterribacillus persicus</name>
    <dbReference type="NCBI Taxonomy" id="930114"/>
    <lineage>
        <taxon>Bacteria</taxon>
        <taxon>Bacillati</taxon>
        <taxon>Bacillota</taxon>
        <taxon>Bacilli</taxon>
        <taxon>Bacillales</taxon>
        <taxon>Bacillaceae</taxon>
        <taxon>Saliterribacillus</taxon>
    </lineage>
</organism>
<dbReference type="SMART" id="SM00382">
    <property type="entry name" value="AAA"/>
    <property type="match status" value="1"/>
</dbReference>
<dbReference type="Pfam" id="PF19568">
    <property type="entry name" value="Spore_III_AA"/>
    <property type="match status" value="1"/>
</dbReference>
<dbReference type="Proteomes" id="UP000252585">
    <property type="component" value="Unassembled WGS sequence"/>
</dbReference>
<keyword evidence="1" id="KW-0547">Nucleotide-binding</keyword>
<name>A0A368XCH0_9BACI</name>
<evidence type="ECO:0000313" key="4">
    <source>
        <dbReference type="EMBL" id="RCW65399.1"/>
    </source>
</evidence>
<evidence type="ECO:0000313" key="5">
    <source>
        <dbReference type="Proteomes" id="UP000252585"/>
    </source>
</evidence>
<dbReference type="OrthoDB" id="9768243at2"/>
<proteinExistence type="predicted"/>
<sequence>MDKLLYMFPERIQKKLMDLPLELRKNIQEIRLRVNFPIEINIGYKYKWLDGLNFNKYDAEYLLNQISQHSLYRLENELKQGFITISGGHRIGITGTTVLEENKIKTIKHISSFNIRIARAKLGIAKPFLSYVYNESFLNTMIVGVPQTGKTTLLRDFAREIGSDNSITRASKVGIVDERSEICGSHNGIAQHSLGDRFDFIDACPKAEGMMILIRSMSPEVIFVDEIGSEKDAIAIEEATHAGVKIFCTVHGKDLSDIRKRPNVKSLIDHKVFERYIIMNNRTESSGISDILQEDGKSIMPSKISIINQRN</sequence>
<dbReference type="GO" id="GO:0005524">
    <property type="term" value="F:ATP binding"/>
    <property type="evidence" value="ECO:0007669"/>
    <property type="project" value="UniProtKB-KW"/>
</dbReference>
<evidence type="ECO:0000256" key="1">
    <source>
        <dbReference type="ARBA" id="ARBA00022741"/>
    </source>
</evidence>
<feature type="domain" description="AAA+ ATPase" evidence="3">
    <location>
        <begin position="136"/>
        <end position="283"/>
    </location>
</feature>
<dbReference type="PANTHER" id="PTHR20953:SF3">
    <property type="entry name" value="P-LOOP CONTAINING NUCLEOSIDE TRIPHOSPHATE HYDROLASES SUPERFAMILY PROTEIN"/>
    <property type="match status" value="1"/>
</dbReference>
<dbReference type="SUPFAM" id="SSF52540">
    <property type="entry name" value="P-loop containing nucleoside triphosphate hydrolases"/>
    <property type="match status" value="1"/>
</dbReference>
<evidence type="ECO:0000259" key="3">
    <source>
        <dbReference type="SMART" id="SM00382"/>
    </source>
</evidence>
<dbReference type="RefSeq" id="WP_114353684.1">
    <property type="nucleotide sequence ID" value="NZ_QPJJ01000011.1"/>
</dbReference>
<keyword evidence="2" id="KW-0067">ATP-binding</keyword>
<dbReference type="InterPro" id="IPR045735">
    <property type="entry name" value="Spore_III_AA_AAA+_ATPase"/>
</dbReference>
<dbReference type="EMBL" id="QPJJ01000011">
    <property type="protein sequence ID" value="RCW65399.1"/>
    <property type="molecule type" value="Genomic_DNA"/>
</dbReference>
<dbReference type="InterPro" id="IPR014217">
    <property type="entry name" value="Spore_III_AA"/>
</dbReference>
<keyword evidence="5" id="KW-1185">Reference proteome</keyword>
<dbReference type="InterPro" id="IPR027417">
    <property type="entry name" value="P-loop_NTPase"/>
</dbReference>
<gene>
    <name evidence="4" type="ORF">DFR57_111134</name>
</gene>
<comment type="caution">
    <text evidence="4">The sequence shown here is derived from an EMBL/GenBank/DDBJ whole genome shotgun (WGS) entry which is preliminary data.</text>
</comment>
<dbReference type="Gene3D" id="3.40.50.300">
    <property type="entry name" value="P-loop containing nucleotide triphosphate hydrolases"/>
    <property type="match status" value="1"/>
</dbReference>
<evidence type="ECO:0000256" key="2">
    <source>
        <dbReference type="ARBA" id="ARBA00022840"/>
    </source>
</evidence>
<dbReference type="NCBIfam" id="TIGR02858">
    <property type="entry name" value="spore_III_AA"/>
    <property type="match status" value="1"/>
</dbReference>
<protein>
    <submittedName>
        <fullName evidence="4">Stage III sporulation protein AA</fullName>
    </submittedName>
</protein>
<dbReference type="AlphaFoldDB" id="A0A368XCH0"/>